<feature type="compositionally biased region" description="Polar residues" evidence="1">
    <location>
        <begin position="19"/>
        <end position="29"/>
    </location>
</feature>
<feature type="region of interest" description="Disordered" evidence="1">
    <location>
        <begin position="187"/>
        <end position="217"/>
    </location>
</feature>
<dbReference type="AlphaFoldDB" id="A0A7J0DFC0"/>
<keyword evidence="3" id="KW-1185">Reference proteome</keyword>
<protein>
    <submittedName>
        <fullName evidence="2">Uncharacterized protein</fullName>
    </submittedName>
</protein>
<feature type="region of interest" description="Disordered" evidence="1">
    <location>
        <begin position="1"/>
        <end position="100"/>
    </location>
</feature>
<feature type="compositionally biased region" description="Basic and acidic residues" evidence="1">
    <location>
        <begin position="188"/>
        <end position="208"/>
    </location>
</feature>
<reference evidence="3" key="1">
    <citation type="submission" date="2019-07" db="EMBL/GenBank/DDBJ databases">
        <title>De Novo Assembly of kiwifruit Actinidia rufa.</title>
        <authorList>
            <person name="Sugita-Konishi S."/>
            <person name="Sato K."/>
            <person name="Mori E."/>
            <person name="Abe Y."/>
            <person name="Kisaki G."/>
            <person name="Hamano K."/>
            <person name="Suezawa K."/>
            <person name="Otani M."/>
            <person name="Fukuda T."/>
            <person name="Manabe T."/>
            <person name="Gomi K."/>
            <person name="Tabuchi M."/>
            <person name="Akimitsu K."/>
            <person name="Kataoka I."/>
        </authorList>
    </citation>
    <scope>NUCLEOTIDE SEQUENCE [LARGE SCALE GENOMIC DNA]</scope>
    <source>
        <strain evidence="3">cv. Fuchu</strain>
    </source>
</reference>
<evidence type="ECO:0000313" key="2">
    <source>
        <dbReference type="EMBL" id="GFS32985.1"/>
    </source>
</evidence>
<evidence type="ECO:0000313" key="3">
    <source>
        <dbReference type="Proteomes" id="UP000585474"/>
    </source>
</evidence>
<sequence>MSKRLSLKKLAQRVEGSKDLSSVAKSTSAAKGVIIQEKCPRYEVPDISPSKTGSKGKESMPPSKAKKKSKPTATPSTDTSDKVTRPVAPGEGTSANLSTILGPRASILESPSVAEKILGEFDLNSEEQVALTKKIAIEEFKSSEDFQEAVEATASKYFGEGFDIYKRQIAHHNPDLGFDLEGMSIDHNLLKEEEAEEEKNKNMEKGEENGDTSLFSP</sequence>
<evidence type="ECO:0000256" key="1">
    <source>
        <dbReference type="SAM" id="MobiDB-lite"/>
    </source>
</evidence>
<gene>
    <name evidence="2" type="ORF">Acr_00g0025730</name>
</gene>
<proteinExistence type="predicted"/>
<feature type="compositionally biased region" description="Basic residues" evidence="1">
    <location>
        <begin position="1"/>
        <end position="11"/>
    </location>
</feature>
<dbReference type="Proteomes" id="UP000585474">
    <property type="component" value="Unassembled WGS sequence"/>
</dbReference>
<name>A0A7J0DFC0_9ERIC</name>
<accession>A0A7J0DFC0</accession>
<comment type="caution">
    <text evidence="2">The sequence shown here is derived from an EMBL/GenBank/DDBJ whole genome shotgun (WGS) entry which is preliminary data.</text>
</comment>
<organism evidence="2 3">
    <name type="scientific">Actinidia rufa</name>
    <dbReference type="NCBI Taxonomy" id="165716"/>
    <lineage>
        <taxon>Eukaryota</taxon>
        <taxon>Viridiplantae</taxon>
        <taxon>Streptophyta</taxon>
        <taxon>Embryophyta</taxon>
        <taxon>Tracheophyta</taxon>
        <taxon>Spermatophyta</taxon>
        <taxon>Magnoliopsida</taxon>
        <taxon>eudicotyledons</taxon>
        <taxon>Gunneridae</taxon>
        <taxon>Pentapetalae</taxon>
        <taxon>asterids</taxon>
        <taxon>Ericales</taxon>
        <taxon>Actinidiaceae</taxon>
        <taxon>Actinidia</taxon>
    </lineage>
</organism>
<dbReference type="EMBL" id="BJWL01000174">
    <property type="protein sequence ID" value="GFS32985.1"/>
    <property type="molecule type" value="Genomic_DNA"/>
</dbReference>